<dbReference type="AlphaFoldDB" id="A0A915K1K9"/>
<evidence type="ECO:0000313" key="3">
    <source>
        <dbReference type="Proteomes" id="UP000887565"/>
    </source>
</evidence>
<evidence type="ECO:0000256" key="1">
    <source>
        <dbReference type="SAM" id="MobiDB-lite"/>
    </source>
</evidence>
<proteinExistence type="predicted"/>
<feature type="transmembrane region" description="Helical" evidence="2">
    <location>
        <begin position="14"/>
        <end position="38"/>
    </location>
</feature>
<keyword evidence="3" id="KW-1185">Reference proteome</keyword>
<evidence type="ECO:0000313" key="4">
    <source>
        <dbReference type="WBParaSite" id="nRc.2.0.1.t32204-RA"/>
    </source>
</evidence>
<dbReference type="Proteomes" id="UP000887565">
    <property type="component" value="Unplaced"/>
</dbReference>
<evidence type="ECO:0000256" key="2">
    <source>
        <dbReference type="SAM" id="Phobius"/>
    </source>
</evidence>
<keyword evidence="2" id="KW-0472">Membrane</keyword>
<feature type="compositionally biased region" description="Low complexity" evidence="1">
    <location>
        <begin position="181"/>
        <end position="194"/>
    </location>
</feature>
<keyword evidence="2" id="KW-0812">Transmembrane</keyword>
<accession>A0A915K1K9</accession>
<sequence>MLTSYPSSSVFSTLLFFLADFFGVAPLGELVWMGFFFAEEFLVLDAEIWFEKHQLESQHKYFSLTELPPGAPVPPAFFLFLPGTAVPLPLFDDVLLLEDAAAIADSMLVADCRSKIRLILRSHLLHRRFLLHLYNRNSVLKKDKFSDIKALWGALRAPHIIYYRTKLRISNKSTLRACTAAAKPGGAPAPAVQGARDRNREAPPSHSNLSPKHCAYSKKYLVQQNNYGDLDRHQYVSTRSANAKKTGSD</sequence>
<keyword evidence="2" id="KW-1133">Transmembrane helix</keyword>
<dbReference type="WBParaSite" id="nRc.2.0.1.t32204-RA">
    <property type="protein sequence ID" value="nRc.2.0.1.t32204-RA"/>
    <property type="gene ID" value="nRc.2.0.1.g32204"/>
</dbReference>
<protein>
    <submittedName>
        <fullName evidence="4">Maturase K</fullName>
    </submittedName>
</protein>
<name>A0A915K1K9_ROMCU</name>
<feature type="region of interest" description="Disordered" evidence="1">
    <location>
        <begin position="181"/>
        <end position="213"/>
    </location>
</feature>
<reference evidence="4" key="1">
    <citation type="submission" date="2022-11" db="UniProtKB">
        <authorList>
            <consortium name="WormBaseParasite"/>
        </authorList>
    </citation>
    <scope>IDENTIFICATION</scope>
</reference>
<organism evidence="3 4">
    <name type="scientific">Romanomermis culicivorax</name>
    <name type="common">Nematode worm</name>
    <dbReference type="NCBI Taxonomy" id="13658"/>
    <lineage>
        <taxon>Eukaryota</taxon>
        <taxon>Metazoa</taxon>
        <taxon>Ecdysozoa</taxon>
        <taxon>Nematoda</taxon>
        <taxon>Enoplea</taxon>
        <taxon>Dorylaimia</taxon>
        <taxon>Mermithida</taxon>
        <taxon>Mermithoidea</taxon>
        <taxon>Mermithidae</taxon>
        <taxon>Romanomermis</taxon>
    </lineage>
</organism>